<dbReference type="SUPFAM" id="SSF51430">
    <property type="entry name" value="NAD(P)-linked oxidoreductase"/>
    <property type="match status" value="1"/>
</dbReference>
<dbReference type="STRING" id="1552123.EP57_02570"/>
<gene>
    <name evidence="3" type="ORF">EP57_02570</name>
</gene>
<name>A0A099WCN1_9LIST</name>
<dbReference type="GO" id="GO:0005829">
    <property type="term" value="C:cytosol"/>
    <property type="evidence" value="ECO:0007669"/>
    <property type="project" value="TreeGrafter"/>
</dbReference>
<proteinExistence type="predicted"/>
<organism evidence="3 4">
    <name type="scientific">Listeria booriae</name>
    <dbReference type="NCBI Taxonomy" id="1552123"/>
    <lineage>
        <taxon>Bacteria</taxon>
        <taxon>Bacillati</taxon>
        <taxon>Bacillota</taxon>
        <taxon>Bacilli</taxon>
        <taxon>Bacillales</taxon>
        <taxon>Listeriaceae</taxon>
        <taxon>Listeria</taxon>
    </lineage>
</organism>
<reference evidence="3 4" key="1">
    <citation type="submission" date="2014-05" db="EMBL/GenBank/DDBJ databases">
        <title>Novel Listeriaceae from food processing environments.</title>
        <authorList>
            <person name="den Bakker H.C."/>
        </authorList>
    </citation>
    <scope>NUCLEOTIDE SEQUENCE [LARGE SCALE GENOMIC DNA]</scope>
    <source>
        <strain evidence="3 4">FSL A5-0281</strain>
    </source>
</reference>
<dbReference type="GeneID" id="58716318"/>
<dbReference type="InterPro" id="IPR050523">
    <property type="entry name" value="AKR_Detox_Biosynth"/>
</dbReference>
<dbReference type="Proteomes" id="UP000029844">
    <property type="component" value="Unassembled WGS sequence"/>
</dbReference>
<evidence type="ECO:0000313" key="4">
    <source>
        <dbReference type="Proteomes" id="UP000029844"/>
    </source>
</evidence>
<protein>
    <submittedName>
        <fullName evidence="3">Aldo/keto reductase</fullName>
    </submittedName>
</protein>
<dbReference type="AlphaFoldDB" id="A0A099WCN1"/>
<dbReference type="PANTHER" id="PTHR43364">
    <property type="entry name" value="NADH-SPECIFIC METHYLGLYOXAL REDUCTASE-RELATED"/>
    <property type="match status" value="1"/>
</dbReference>
<evidence type="ECO:0000313" key="3">
    <source>
        <dbReference type="EMBL" id="KGL43479.1"/>
    </source>
</evidence>
<dbReference type="InterPro" id="IPR036812">
    <property type="entry name" value="NAD(P)_OxRdtase_dom_sf"/>
</dbReference>
<keyword evidence="4" id="KW-1185">Reference proteome</keyword>
<dbReference type="RefSeq" id="WP_036083923.1">
    <property type="nucleotide sequence ID" value="NZ_CBCSHQ010000001.1"/>
</dbReference>
<dbReference type="InterPro" id="IPR023210">
    <property type="entry name" value="NADP_OxRdtase_dom"/>
</dbReference>
<comment type="caution">
    <text evidence="3">The sequence shown here is derived from an EMBL/GenBank/DDBJ whole genome shotgun (WGS) entry which is preliminary data.</text>
</comment>
<dbReference type="EMBL" id="JNFA01000005">
    <property type="protein sequence ID" value="KGL43479.1"/>
    <property type="molecule type" value="Genomic_DNA"/>
</dbReference>
<feature type="domain" description="NADP-dependent oxidoreductase" evidence="2">
    <location>
        <begin position="33"/>
        <end position="314"/>
    </location>
</feature>
<evidence type="ECO:0000259" key="2">
    <source>
        <dbReference type="Pfam" id="PF00248"/>
    </source>
</evidence>
<dbReference type="PANTHER" id="PTHR43364:SF4">
    <property type="entry name" value="NAD(P)-LINKED OXIDOREDUCTASE SUPERFAMILY PROTEIN"/>
    <property type="match status" value="1"/>
</dbReference>
<sequence>MKNIIVHGRKNKQPIEIACSQLVMGSGDFLRVDNMEDAGAVLDTYFELGGNTFDTARHYRHSEKAIGEWMESRKNRDDVVIQTKGCHPVREMPNVPRVSPDAIADDISLSLEMLRTDHVELFALHRDDPTVPVGAIMEALHREVESGRVYAIGASNWELDRIMEANDYAIQHNLTIFDFNSPNLSLAKVNRPRWANCVSADARMIAWHELSSLPLFSWSSQAGGFFSGRFQPYNVVDEEMVEVYYSDANWERYHRAQILAKEKHVTPIQISLSYVLNQKFPTAAVIGPENVEELMSSVAATRIVLTEDEVEWLDLKRGERVQR</sequence>
<accession>A0A099WCN1</accession>
<dbReference type="Pfam" id="PF00248">
    <property type="entry name" value="Aldo_ket_red"/>
    <property type="match status" value="1"/>
</dbReference>
<dbReference type="Gene3D" id="3.20.20.100">
    <property type="entry name" value="NADP-dependent oxidoreductase domain"/>
    <property type="match status" value="1"/>
</dbReference>
<evidence type="ECO:0000256" key="1">
    <source>
        <dbReference type="ARBA" id="ARBA00023002"/>
    </source>
</evidence>
<dbReference type="CDD" id="cd19082">
    <property type="entry name" value="AKR_AKR10A1_2"/>
    <property type="match status" value="1"/>
</dbReference>
<dbReference type="OrthoDB" id="9773828at2"/>
<dbReference type="eggNOG" id="COG0667">
    <property type="taxonomic scope" value="Bacteria"/>
</dbReference>
<dbReference type="GO" id="GO:0016491">
    <property type="term" value="F:oxidoreductase activity"/>
    <property type="evidence" value="ECO:0007669"/>
    <property type="project" value="UniProtKB-KW"/>
</dbReference>
<keyword evidence="1" id="KW-0560">Oxidoreductase</keyword>